<dbReference type="InParanoid" id="G0P019"/>
<keyword evidence="3" id="KW-1185">Reference proteome</keyword>
<dbReference type="EMBL" id="GL379995">
    <property type="protein sequence ID" value="EGT41410.1"/>
    <property type="molecule type" value="Genomic_DNA"/>
</dbReference>
<evidence type="ECO:0000256" key="1">
    <source>
        <dbReference type="SAM" id="MobiDB-lite"/>
    </source>
</evidence>
<feature type="region of interest" description="Disordered" evidence="1">
    <location>
        <begin position="34"/>
        <end position="53"/>
    </location>
</feature>
<sequence length="53" mass="6111">MSSLLFDMLDQSLLEREKGSEAKRGTMGYDRLDIATDTSKLKEEKTKRTTKRT</sequence>
<name>G0P019_CAEBE</name>
<proteinExistence type="predicted"/>
<evidence type="ECO:0000313" key="2">
    <source>
        <dbReference type="EMBL" id="EGT41410.1"/>
    </source>
</evidence>
<dbReference type="AlphaFoldDB" id="G0P019"/>
<protein>
    <submittedName>
        <fullName evidence="2">Uncharacterized protein</fullName>
    </submittedName>
</protein>
<reference evidence="3" key="1">
    <citation type="submission" date="2011-07" db="EMBL/GenBank/DDBJ databases">
        <authorList>
            <consortium name="Caenorhabditis brenneri Sequencing and Analysis Consortium"/>
            <person name="Wilson R.K."/>
        </authorList>
    </citation>
    <scope>NUCLEOTIDE SEQUENCE [LARGE SCALE GENOMIC DNA]</scope>
    <source>
        <strain evidence="3">PB2801</strain>
    </source>
</reference>
<dbReference type="HOGENOM" id="CLU_3070664_0_0_1"/>
<dbReference type="Proteomes" id="UP000008068">
    <property type="component" value="Unassembled WGS sequence"/>
</dbReference>
<accession>G0P019</accession>
<gene>
    <name evidence="2" type="ORF">CAEBREN_17453</name>
</gene>
<organism evidence="3">
    <name type="scientific">Caenorhabditis brenneri</name>
    <name type="common">Nematode worm</name>
    <dbReference type="NCBI Taxonomy" id="135651"/>
    <lineage>
        <taxon>Eukaryota</taxon>
        <taxon>Metazoa</taxon>
        <taxon>Ecdysozoa</taxon>
        <taxon>Nematoda</taxon>
        <taxon>Chromadorea</taxon>
        <taxon>Rhabditida</taxon>
        <taxon>Rhabditina</taxon>
        <taxon>Rhabditomorpha</taxon>
        <taxon>Rhabditoidea</taxon>
        <taxon>Rhabditidae</taxon>
        <taxon>Peloderinae</taxon>
        <taxon>Caenorhabditis</taxon>
    </lineage>
</organism>
<evidence type="ECO:0000313" key="3">
    <source>
        <dbReference type="Proteomes" id="UP000008068"/>
    </source>
</evidence>
<feature type="compositionally biased region" description="Basic and acidic residues" evidence="1">
    <location>
        <begin position="34"/>
        <end position="47"/>
    </location>
</feature>